<reference evidence="9 10" key="1">
    <citation type="submission" date="2023-06" db="EMBL/GenBank/DDBJ databases">
        <title>Sporosarcina sp. nov., isolated from Korean traditional fermented seafood 'Jeotgal'.</title>
        <authorList>
            <person name="Yang A.I."/>
            <person name="Shin N.-R."/>
        </authorList>
    </citation>
    <scope>NUCLEOTIDE SEQUENCE [LARGE SCALE GENOMIC DNA]</scope>
    <source>
        <strain evidence="9 10">KCTC43456</strain>
    </source>
</reference>
<feature type="transmembrane region" description="Helical" evidence="7">
    <location>
        <begin position="177"/>
        <end position="197"/>
    </location>
</feature>
<keyword evidence="2 7" id="KW-0813">Transport</keyword>
<dbReference type="Gene3D" id="1.10.3720.10">
    <property type="entry name" value="MetI-like"/>
    <property type="match status" value="1"/>
</dbReference>
<evidence type="ECO:0000256" key="1">
    <source>
        <dbReference type="ARBA" id="ARBA00004651"/>
    </source>
</evidence>
<protein>
    <submittedName>
        <fullName evidence="9">ABC transporter permease</fullName>
    </submittedName>
</protein>
<dbReference type="RefSeq" id="WP_317940273.1">
    <property type="nucleotide sequence ID" value="NZ_JAUBDJ010000002.1"/>
</dbReference>
<dbReference type="InterPro" id="IPR000515">
    <property type="entry name" value="MetI-like"/>
</dbReference>
<evidence type="ECO:0000256" key="2">
    <source>
        <dbReference type="ARBA" id="ARBA00022448"/>
    </source>
</evidence>
<dbReference type="EMBL" id="JAUBDJ010000002">
    <property type="protein sequence ID" value="MDW0116114.1"/>
    <property type="molecule type" value="Genomic_DNA"/>
</dbReference>
<evidence type="ECO:0000256" key="6">
    <source>
        <dbReference type="ARBA" id="ARBA00023136"/>
    </source>
</evidence>
<dbReference type="GO" id="GO:0071916">
    <property type="term" value="F:dipeptide transmembrane transporter activity"/>
    <property type="evidence" value="ECO:0007669"/>
    <property type="project" value="TreeGrafter"/>
</dbReference>
<evidence type="ECO:0000313" key="9">
    <source>
        <dbReference type="EMBL" id="MDW0116114.1"/>
    </source>
</evidence>
<comment type="subcellular location">
    <subcellularLocation>
        <location evidence="1 7">Cell membrane</location>
        <topology evidence="1 7">Multi-pass membrane protein</topology>
    </subcellularLocation>
</comment>
<dbReference type="Pfam" id="PF00528">
    <property type="entry name" value="BPD_transp_1"/>
    <property type="match status" value="1"/>
</dbReference>
<dbReference type="CDD" id="cd06261">
    <property type="entry name" value="TM_PBP2"/>
    <property type="match status" value="1"/>
</dbReference>
<evidence type="ECO:0000256" key="4">
    <source>
        <dbReference type="ARBA" id="ARBA00022692"/>
    </source>
</evidence>
<dbReference type="InterPro" id="IPR045621">
    <property type="entry name" value="BPD_transp_1_N"/>
</dbReference>
<evidence type="ECO:0000256" key="7">
    <source>
        <dbReference type="RuleBase" id="RU363032"/>
    </source>
</evidence>
<dbReference type="AlphaFoldDB" id="A0AAW9A5F3"/>
<dbReference type="SUPFAM" id="SSF161098">
    <property type="entry name" value="MetI-like"/>
    <property type="match status" value="1"/>
</dbReference>
<dbReference type="Proteomes" id="UP001271648">
    <property type="component" value="Unassembled WGS sequence"/>
</dbReference>
<comment type="similarity">
    <text evidence="7">Belongs to the binding-protein-dependent transport system permease family.</text>
</comment>
<comment type="caution">
    <text evidence="9">The sequence shown here is derived from an EMBL/GenBank/DDBJ whole genome shotgun (WGS) entry which is preliminary data.</text>
</comment>
<dbReference type="PROSITE" id="PS50928">
    <property type="entry name" value="ABC_TM1"/>
    <property type="match status" value="1"/>
</dbReference>
<dbReference type="InterPro" id="IPR035906">
    <property type="entry name" value="MetI-like_sf"/>
</dbReference>
<feature type="transmembrane region" description="Helical" evidence="7">
    <location>
        <begin position="134"/>
        <end position="157"/>
    </location>
</feature>
<evidence type="ECO:0000256" key="5">
    <source>
        <dbReference type="ARBA" id="ARBA00022989"/>
    </source>
</evidence>
<feature type="transmembrane region" description="Helical" evidence="7">
    <location>
        <begin position="9"/>
        <end position="29"/>
    </location>
</feature>
<keyword evidence="4 7" id="KW-0812">Transmembrane</keyword>
<evidence type="ECO:0000256" key="3">
    <source>
        <dbReference type="ARBA" id="ARBA00022475"/>
    </source>
</evidence>
<keyword evidence="6 7" id="KW-0472">Membrane</keyword>
<name>A0AAW9A5F3_9BACL</name>
<feature type="transmembrane region" description="Helical" evidence="7">
    <location>
        <begin position="281"/>
        <end position="307"/>
    </location>
</feature>
<dbReference type="PANTHER" id="PTHR43163:SF6">
    <property type="entry name" value="DIPEPTIDE TRANSPORT SYSTEM PERMEASE PROTEIN DPPB-RELATED"/>
    <property type="match status" value="1"/>
</dbReference>
<accession>A0AAW9A5F3</accession>
<dbReference type="PANTHER" id="PTHR43163">
    <property type="entry name" value="DIPEPTIDE TRANSPORT SYSTEM PERMEASE PROTEIN DPPB-RELATED"/>
    <property type="match status" value="1"/>
</dbReference>
<gene>
    <name evidence="9" type="ORF">QTL97_04145</name>
</gene>
<evidence type="ECO:0000313" key="10">
    <source>
        <dbReference type="Proteomes" id="UP001271648"/>
    </source>
</evidence>
<feature type="transmembrane region" description="Helical" evidence="7">
    <location>
        <begin position="235"/>
        <end position="261"/>
    </location>
</feature>
<keyword evidence="3" id="KW-1003">Cell membrane</keyword>
<dbReference type="GO" id="GO:0005886">
    <property type="term" value="C:plasma membrane"/>
    <property type="evidence" value="ECO:0007669"/>
    <property type="project" value="UniProtKB-SubCell"/>
</dbReference>
<keyword evidence="5 7" id="KW-1133">Transmembrane helix</keyword>
<feature type="transmembrane region" description="Helical" evidence="7">
    <location>
        <begin position="101"/>
        <end position="122"/>
    </location>
</feature>
<sequence>MWSYIIKRLLSLIPVLFIVSIVIFSIIHLTPGDPTTYMLGEEATPEQIADAKKQLGLDQPVYKQYFNWVKKAAVGDLGSSYHMNMSVNEAIMSHIGPTLSLAILAEIVALCIAIPLGIIAAIKRGTATDQTVMGFSLLGMAIPSFLLALFLVLLIGVKLQWLPVAGYRPLDSGLWNHIKYLIMPAISLGSIQAALIARMTRSSMLEVLNTNYIKMARAKGVVERRIIYGHALQNAFLPILTVIGITFGGLVTGAVVTETIFNIPGIGSLIINSVARRDYTVIQGIVLFVTFVYVMLNLIIDILYGVIDPRVRLEEK</sequence>
<proteinExistence type="inferred from homology"/>
<dbReference type="Pfam" id="PF19300">
    <property type="entry name" value="BPD_transp_1_N"/>
    <property type="match status" value="1"/>
</dbReference>
<evidence type="ECO:0000259" key="8">
    <source>
        <dbReference type="PROSITE" id="PS50928"/>
    </source>
</evidence>
<organism evidence="9 10">
    <name type="scientific">Sporosarcina thermotolerans</name>
    <dbReference type="NCBI Taxonomy" id="633404"/>
    <lineage>
        <taxon>Bacteria</taxon>
        <taxon>Bacillati</taxon>
        <taxon>Bacillota</taxon>
        <taxon>Bacilli</taxon>
        <taxon>Bacillales</taxon>
        <taxon>Caryophanaceae</taxon>
        <taxon>Sporosarcina</taxon>
    </lineage>
</organism>
<keyword evidence="10" id="KW-1185">Reference proteome</keyword>
<feature type="domain" description="ABC transmembrane type-1" evidence="8">
    <location>
        <begin position="95"/>
        <end position="304"/>
    </location>
</feature>